<keyword evidence="2 5" id="KW-0812">Transmembrane</keyword>
<dbReference type="EMBL" id="SPHZ02000008">
    <property type="protein sequence ID" value="KAF0903025.1"/>
    <property type="molecule type" value="Genomic_DNA"/>
</dbReference>
<dbReference type="GO" id="GO:0015112">
    <property type="term" value="F:nitrate transmembrane transporter activity"/>
    <property type="evidence" value="ECO:0007669"/>
    <property type="project" value="InterPro"/>
</dbReference>
<dbReference type="InterPro" id="IPR044772">
    <property type="entry name" value="NO3_transporter"/>
</dbReference>
<dbReference type="GO" id="GO:0016020">
    <property type="term" value="C:membrane"/>
    <property type="evidence" value="ECO:0007669"/>
    <property type="project" value="UniProtKB-SubCell"/>
</dbReference>
<evidence type="ECO:0000313" key="7">
    <source>
        <dbReference type="Proteomes" id="UP000479710"/>
    </source>
</evidence>
<name>A0A6G1CQZ6_9ORYZ</name>
<evidence type="ECO:0000256" key="5">
    <source>
        <dbReference type="SAM" id="Phobius"/>
    </source>
</evidence>
<keyword evidence="7" id="KW-1185">Reference proteome</keyword>
<evidence type="ECO:0000256" key="4">
    <source>
        <dbReference type="ARBA" id="ARBA00023136"/>
    </source>
</evidence>
<feature type="transmembrane region" description="Helical" evidence="5">
    <location>
        <begin position="47"/>
        <end position="67"/>
    </location>
</feature>
<reference evidence="6 7" key="1">
    <citation type="submission" date="2019-11" db="EMBL/GenBank/DDBJ databases">
        <title>Whole genome sequence of Oryza granulata.</title>
        <authorList>
            <person name="Li W."/>
        </authorList>
    </citation>
    <scope>NUCLEOTIDE SEQUENCE [LARGE SCALE GENOMIC DNA]</scope>
    <source>
        <strain evidence="7">cv. Menghai</strain>
        <tissue evidence="6">Leaf</tissue>
    </source>
</reference>
<proteinExistence type="predicted"/>
<evidence type="ECO:0008006" key="8">
    <source>
        <dbReference type="Google" id="ProtNLM"/>
    </source>
</evidence>
<evidence type="ECO:0000256" key="1">
    <source>
        <dbReference type="ARBA" id="ARBA00004141"/>
    </source>
</evidence>
<dbReference type="PANTHER" id="PTHR23515">
    <property type="entry name" value="HIGH-AFFINITY NITRATE TRANSPORTER 2.3"/>
    <property type="match status" value="1"/>
</dbReference>
<dbReference type="OrthoDB" id="434240at2759"/>
<dbReference type="Proteomes" id="UP000479710">
    <property type="component" value="Unassembled WGS sequence"/>
</dbReference>
<keyword evidence="3 5" id="KW-1133">Transmembrane helix</keyword>
<sequence length="164" mass="17408">MAGLSLANLVANQHWMSRILAPSAIAAGWANVGSATAQVVMPIAYDAVVLHLGVPVTVAWCITYLLLVHNGDDVDAEGRVTALQPLALSRPHMQVFHLAWLSLYAVFTAPPILPALVLVPSDSSAAALGSLSAMLVGRLTMGPTYDLLGPRRTSGWLASFARWR</sequence>
<evidence type="ECO:0000256" key="2">
    <source>
        <dbReference type="ARBA" id="ARBA00022692"/>
    </source>
</evidence>
<gene>
    <name evidence="6" type="ORF">E2562_022648</name>
</gene>
<evidence type="ECO:0000256" key="3">
    <source>
        <dbReference type="ARBA" id="ARBA00022989"/>
    </source>
</evidence>
<comment type="caution">
    <text evidence="6">The sequence shown here is derived from an EMBL/GenBank/DDBJ whole genome shotgun (WGS) entry which is preliminary data.</text>
</comment>
<accession>A0A6G1CQZ6</accession>
<evidence type="ECO:0000313" key="6">
    <source>
        <dbReference type="EMBL" id="KAF0903025.1"/>
    </source>
</evidence>
<organism evidence="6 7">
    <name type="scientific">Oryza meyeriana var. granulata</name>
    <dbReference type="NCBI Taxonomy" id="110450"/>
    <lineage>
        <taxon>Eukaryota</taxon>
        <taxon>Viridiplantae</taxon>
        <taxon>Streptophyta</taxon>
        <taxon>Embryophyta</taxon>
        <taxon>Tracheophyta</taxon>
        <taxon>Spermatophyta</taxon>
        <taxon>Magnoliopsida</taxon>
        <taxon>Liliopsida</taxon>
        <taxon>Poales</taxon>
        <taxon>Poaceae</taxon>
        <taxon>BOP clade</taxon>
        <taxon>Oryzoideae</taxon>
        <taxon>Oryzeae</taxon>
        <taxon>Oryzinae</taxon>
        <taxon>Oryza</taxon>
        <taxon>Oryza meyeriana</taxon>
    </lineage>
</organism>
<keyword evidence="4 5" id="KW-0472">Membrane</keyword>
<comment type="subcellular location">
    <subcellularLocation>
        <location evidence="1">Membrane</location>
        <topology evidence="1">Multi-pass membrane protein</topology>
    </subcellularLocation>
</comment>
<feature type="transmembrane region" description="Helical" evidence="5">
    <location>
        <begin position="98"/>
        <end position="119"/>
    </location>
</feature>
<dbReference type="AlphaFoldDB" id="A0A6G1CQZ6"/>
<protein>
    <recommendedName>
        <fullName evidence="8">Major facilitator superfamily (MFS) profile domain-containing protein</fullName>
    </recommendedName>
</protein>